<name>A0A821W639_9BILA</name>
<sequence>YIFIFSTRNSFKKHLIFYDIHLFIQHEIHLRNILFSMKDGHSDPILIPCSKLNELLPPIIEATKTNVLSTRYQLFKDIDEKSYNYCTIASYLSTPRNFVLHQLNNVEIEMKERELLDRFKQEHEEASKFSSQLLEEEKSLSTQQQKKEKRNRTM</sequence>
<comment type="caution">
    <text evidence="2">The sequence shown here is derived from an EMBL/GenBank/DDBJ whole genome shotgun (WGS) entry which is preliminary data.</text>
</comment>
<feature type="non-terminal residue" evidence="2">
    <location>
        <position position="1"/>
    </location>
</feature>
<evidence type="ECO:0000313" key="3">
    <source>
        <dbReference type="Proteomes" id="UP000663838"/>
    </source>
</evidence>
<evidence type="ECO:0000256" key="1">
    <source>
        <dbReference type="SAM" id="MobiDB-lite"/>
    </source>
</evidence>
<proteinExistence type="predicted"/>
<accession>A0A821W639</accession>
<gene>
    <name evidence="2" type="ORF">TOA249_LOCUS31980</name>
</gene>
<dbReference type="EMBL" id="CAJOBS010007124">
    <property type="protein sequence ID" value="CAF4919264.1"/>
    <property type="molecule type" value="Genomic_DNA"/>
</dbReference>
<evidence type="ECO:0000313" key="2">
    <source>
        <dbReference type="EMBL" id="CAF4919264.1"/>
    </source>
</evidence>
<reference evidence="2" key="1">
    <citation type="submission" date="2021-02" db="EMBL/GenBank/DDBJ databases">
        <authorList>
            <person name="Nowell W R."/>
        </authorList>
    </citation>
    <scope>NUCLEOTIDE SEQUENCE</scope>
</reference>
<organism evidence="2 3">
    <name type="scientific">Rotaria socialis</name>
    <dbReference type="NCBI Taxonomy" id="392032"/>
    <lineage>
        <taxon>Eukaryota</taxon>
        <taxon>Metazoa</taxon>
        <taxon>Spiralia</taxon>
        <taxon>Gnathifera</taxon>
        <taxon>Rotifera</taxon>
        <taxon>Eurotatoria</taxon>
        <taxon>Bdelloidea</taxon>
        <taxon>Philodinida</taxon>
        <taxon>Philodinidae</taxon>
        <taxon>Rotaria</taxon>
    </lineage>
</organism>
<protein>
    <submittedName>
        <fullName evidence="2">Uncharacterized protein</fullName>
    </submittedName>
</protein>
<dbReference type="Proteomes" id="UP000663838">
    <property type="component" value="Unassembled WGS sequence"/>
</dbReference>
<feature type="region of interest" description="Disordered" evidence="1">
    <location>
        <begin position="127"/>
        <end position="154"/>
    </location>
</feature>
<dbReference type="AlphaFoldDB" id="A0A821W639"/>